<dbReference type="AlphaFoldDB" id="C0C096"/>
<sequence>MYRIIRIISSTGSAALYELLTSQILPAGGCPDFLAGSFFCLSLLYRIGIYIFIFRCYTQVYRH</sequence>
<evidence type="ECO:0000313" key="3">
    <source>
        <dbReference type="Proteomes" id="UP000004893"/>
    </source>
</evidence>
<reference evidence="2" key="1">
    <citation type="submission" date="2009-02" db="EMBL/GenBank/DDBJ databases">
        <authorList>
            <person name="Fulton L."/>
            <person name="Clifton S."/>
            <person name="Fulton B."/>
            <person name="Xu J."/>
            <person name="Minx P."/>
            <person name="Pepin K.H."/>
            <person name="Johnson M."/>
            <person name="Bhonagiri V."/>
            <person name="Nash W.E."/>
            <person name="Mardis E.R."/>
            <person name="Wilson R.K."/>
        </authorList>
    </citation>
    <scope>NUCLEOTIDE SEQUENCE [LARGE SCALE GENOMIC DNA]</scope>
    <source>
        <strain evidence="2">DSM 15053</strain>
    </source>
</reference>
<dbReference type="HOGENOM" id="CLU_2877884_0_0_9"/>
<keyword evidence="1" id="KW-1133">Transmembrane helix</keyword>
<name>C0C096_9FIRM</name>
<feature type="transmembrane region" description="Helical" evidence="1">
    <location>
        <begin position="33"/>
        <end position="53"/>
    </location>
</feature>
<evidence type="ECO:0000313" key="2">
    <source>
        <dbReference type="EMBL" id="EEG74233.1"/>
    </source>
</evidence>
<accession>C0C096</accession>
<gene>
    <name evidence="2" type="ORF">CLOHYLEM_05490</name>
</gene>
<keyword evidence="1" id="KW-0472">Membrane</keyword>
<dbReference type="EMBL" id="ABYI02000020">
    <property type="protein sequence ID" value="EEG74233.1"/>
    <property type="molecule type" value="Genomic_DNA"/>
</dbReference>
<proteinExistence type="predicted"/>
<keyword evidence="3" id="KW-1185">Reference proteome</keyword>
<protein>
    <submittedName>
        <fullName evidence="2">Uncharacterized protein</fullName>
    </submittedName>
</protein>
<reference evidence="2" key="2">
    <citation type="submission" date="2013-06" db="EMBL/GenBank/DDBJ databases">
        <title>Draft genome sequence of Clostridium hylemonae (DSM 15053).</title>
        <authorList>
            <person name="Sudarsanam P."/>
            <person name="Ley R."/>
            <person name="Guruge J."/>
            <person name="Turnbaugh P.J."/>
            <person name="Mahowald M."/>
            <person name="Liep D."/>
            <person name="Gordon J."/>
        </authorList>
    </citation>
    <scope>NUCLEOTIDE SEQUENCE</scope>
    <source>
        <strain evidence="2">DSM 15053</strain>
    </source>
</reference>
<dbReference type="STRING" id="553973.CLOHYLEM_05490"/>
<dbReference type="Proteomes" id="UP000004893">
    <property type="component" value="Unassembled WGS sequence"/>
</dbReference>
<comment type="caution">
    <text evidence="2">The sequence shown here is derived from an EMBL/GenBank/DDBJ whole genome shotgun (WGS) entry which is preliminary data.</text>
</comment>
<keyword evidence="1" id="KW-0812">Transmembrane</keyword>
<organism evidence="2 3">
    <name type="scientific">[Clostridium] hylemonae DSM 15053</name>
    <dbReference type="NCBI Taxonomy" id="553973"/>
    <lineage>
        <taxon>Bacteria</taxon>
        <taxon>Bacillati</taxon>
        <taxon>Bacillota</taxon>
        <taxon>Clostridia</taxon>
        <taxon>Lachnospirales</taxon>
        <taxon>Lachnospiraceae</taxon>
    </lineage>
</organism>
<evidence type="ECO:0000256" key="1">
    <source>
        <dbReference type="SAM" id="Phobius"/>
    </source>
</evidence>